<dbReference type="CDD" id="cd05387">
    <property type="entry name" value="BY-kinase"/>
    <property type="match status" value="1"/>
</dbReference>
<comment type="similarity">
    <text evidence="2">Belongs to the CpsD/CapB family.</text>
</comment>
<evidence type="ECO:0000256" key="4">
    <source>
        <dbReference type="ARBA" id="ARBA00011903"/>
    </source>
</evidence>
<evidence type="ECO:0000256" key="3">
    <source>
        <dbReference type="ARBA" id="ARBA00008883"/>
    </source>
</evidence>
<dbReference type="InterPro" id="IPR032807">
    <property type="entry name" value="GNVR"/>
</dbReference>
<evidence type="ECO:0000256" key="8">
    <source>
        <dbReference type="ARBA" id="ARBA00022692"/>
    </source>
</evidence>
<sequence length="661" mass="73096">MRFNVEHNNRFGVNADTMQEMDISHYLKIINRYKWSILALALLMTVLVGVIVYSMTPMYKATTKLLIESQMPKISSIEDLYGVDGQNQQYQQTQLEIIQSRHLASMVVHKLYPELAVATPVAAGSGAGQTEQQGWLSQLRTELGMEEQSLKPVDPLDERIQQLLSSVTVQPVMRTQIVDISYVSSSPEMAAKAANAFAQAYIEDQLESRIEMTQQGTSWLFDRLNVLKESLQKSEQALQQYMDSQSLVDVKGVATLAGEGLKSASERVTAAQAAFAQIQKQYGPKHPKYIQARSELTAAENALSSGRSEVRTIGRKEVRLRELQRQVDSDRQLYDLFLKRMKESSQAVDYKQANARILDTALVPATPFKPNKKRFILLAFIGGLFLGVLLAFLNESLDRTIKTSDDVEQKLGQANLGLLPKMKQAKGAGRPVFPILDPQFTGFAESIRTIRTGLVLSGLDNPHKIILVTSSVPGEGKTTVSSNLAVAMAQVEKTLLVGADMRRPSLARACGLSPDLPGLSEVVAGEVNFKDIIQVDEATGLHILPGGMIPPNPLELLSSDRFAKAIGVFEKFYDRIVIDSPPVQAVSDALVLSKYAKAVVYVIEADKTHEQIVRNGLKRLMQHDAPIAGIVLNKVDIARAEKYGYEYGGYYDHYGYSTSEK</sequence>
<feature type="domain" description="AAA" evidence="19">
    <location>
        <begin position="464"/>
        <end position="593"/>
    </location>
</feature>
<evidence type="ECO:0000256" key="5">
    <source>
        <dbReference type="ARBA" id="ARBA00022475"/>
    </source>
</evidence>
<evidence type="ECO:0000256" key="1">
    <source>
        <dbReference type="ARBA" id="ARBA00004429"/>
    </source>
</evidence>
<keyword evidence="22" id="KW-1185">Reference proteome</keyword>
<evidence type="ECO:0000256" key="15">
    <source>
        <dbReference type="ARBA" id="ARBA00051245"/>
    </source>
</evidence>
<dbReference type="NCBIfam" id="TIGR01007">
    <property type="entry name" value="eps_fam"/>
    <property type="match status" value="1"/>
</dbReference>
<evidence type="ECO:0000256" key="14">
    <source>
        <dbReference type="ARBA" id="ARBA00023137"/>
    </source>
</evidence>
<organism evidence="21 22">
    <name type="scientific">Mariprofundus erugo</name>
    <dbReference type="NCBI Taxonomy" id="2528639"/>
    <lineage>
        <taxon>Bacteria</taxon>
        <taxon>Pseudomonadati</taxon>
        <taxon>Pseudomonadota</taxon>
        <taxon>Candidatius Mariprofundia</taxon>
        <taxon>Mariprofundales</taxon>
        <taxon>Mariprofundaceae</taxon>
        <taxon>Mariprofundus</taxon>
    </lineage>
</organism>
<dbReference type="PANTHER" id="PTHR32309:SF13">
    <property type="entry name" value="FERRIC ENTEROBACTIN TRANSPORT PROTEIN FEPE"/>
    <property type="match status" value="1"/>
</dbReference>
<evidence type="ECO:0000256" key="9">
    <source>
        <dbReference type="ARBA" id="ARBA00022741"/>
    </source>
</evidence>
<evidence type="ECO:0000256" key="10">
    <source>
        <dbReference type="ARBA" id="ARBA00022777"/>
    </source>
</evidence>
<keyword evidence="7 21" id="KW-0808">Transferase</keyword>
<name>A0A5R9GR70_9PROT</name>
<dbReference type="InterPro" id="IPR025669">
    <property type="entry name" value="AAA_dom"/>
</dbReference>
<feature type="transmembrane region" description="Helical" evidence="17">
    <location>
        <begin position="375"/>
        <end position="393"/>
    </location>
</feature>
<keyword evidence="12 17" id="KW-1133">Transmembrane helix</keyword>
<evidence type="ECO:0000259" key="19">
    <source>
        <dbReference type="Pfam" id="PF13614"/>
    </source>
</evidence>
<dbReference type="EMBL" id="VBRY01000008">
    <property type="protein sequence ID" value="TLS66757.1"/>
    <property type="molecule type" value="Genomic_DNA"/>
</dbReference>
<evidence type="ECO:0000256" key="11">
    <source>
        <dbReference type="ARBA" id="ARBA00022840"/>
    </source>
</evidence>
<keyword evidence="6" id="KW-0997">Cell inner membrane</keyword>
<dbReference type="AlphaFoldDB" id="A0A5R9GR70"/>
<dbReference type="Pfam" id="PF13614">
    <property type="entry name" value="AAA_31"/>
    <property type="match status" value="1"/>
</dbReference>
<dbReference type="GO" id="GO:0005886">
    <property type="term" value="C:plasma membrane"/>
    <property type="evidence" value="ECO:0007669"/>
    <property type="project" value="UniProtKB-SubCell"/>
</dbReference>
<proteinExistence type="inferred from homology"/>
<accession>A0A5R9GR70</accession>
<keyword evidence="11" id="KW-0067">ATP-binding</keyword>
<evidence type="ECO:0000313" key="21">
    <source>
        <dbReference type="EMBL" id="TLS66757.1"/>
    </source>
</evidence>
<dbReference type="InterPro" id="IPR005702">
    <property type="entry name" value="Wzc-like_C"/>
</dbReference>
<keyword evidence="8 17" id="KW-0812">Transmembrane</keyword>
<dbReference type="InterPro" id="IPR027417">
    <property type="entry name" value="P-loop_NTPase"/>
</dbReference>
<evidence type="ECO:0000256" key="6">
    <source>
        <dbReference type="ARBA" id="ARBA00022519"/>
    </source>
</evidence>
<evidence type="ECO:0000259" key="20">
    <source>
        <dbReference type="Pfam" id="PF13807"/>
    </source>
</evidence>
<dbReference type="EC" id="2.7.10.2" evidence="4"/>
<reference evidence="21 22" key="1">
    <citation type="journal article" date="2019" name="Appl. Environ. Microbiol.">
        <title>Environmental Evidence and Genomic Insight of Iron-oxidizing Bacteria Preference Towards More Corrosion Resistant Stainless Steel at Higher Salinities.</title>
        <authorList>
            <person name="Garrison C.E."/>
            <person name="Price K.A."/>
            <person name="Field E.K."/>
        </authorList>
    </citation>
    <scope>NUCLEOTIDE SEQUENCE [LARGE SCALE GENOMIC DNA]</scope>
    <source>
        <strain evidence="21 22">P3</strain>
    </source>
</reference>
<comment type="catalytic activity">
    <reaction evidence="15">
        <text>L-tyrosyl-[protein] + ATP = O-phospho-L-tyrosyl-[protein] + ADP + H(+)</text>
        <dbReference type="Rhea" id="RHEA:10596"/>
        <dbReference type="Rhea" id="RHEA-COMP:10136"/>
        <dbReference type="Rhea" id="RHEA-COMP:20101"/>
        <dbReference type="ChEBI" id="CHEBI:15378"/>
        <dbReference type="ChEBI" id="CHEBI:30616"/>
        <dbReference type="ChEBI" id="CHEBI:46858"/>
        <dbReference type="ChEBI" id="CHEBI:61978"/>
        <dbReference type="ChEBI" id="CHEBI:456216"/>
        <dbReference type="EC" id="2.7.10.2"/>
    </reaction>
</comment>
<evidence type="ECO:0000256" key="7">
    <source>
        <dbReference type="ARBA" id="ARBA00022679"/>
    </source>
</evidence>
<dbReference type="Pfam" id="PF13807">
    <property type="entry name" value="GNVR"/>
    <property type="match status" value="1"/>
</dbReference>
<dbReference type="GO" id="GO:0004715">
    <property type="term" value="F:non-membrane spanning protein tyrosine kinase activity"/>
    <property type="evidence" value="ECO:0007669"/>
    <property type="project" value="UniProtKB-EC"/>
</dbReference>
<keyword evidence="9" id="KW-0547">Nucleotide-binding</keyword>
<dbReference type="SUPFAM" id="SSF52540">
    <property type="entry name" value="P-loop containing nucleoside triphosphate hydrolases"/>
    <property type="match status" value="1"/>
</dbReference>
<dbReference type="GO" id="GO:0005524">
    <property type="term" value="F:ATP binding"/>
    <property type="evidence" value="ECO:0007669"/>
    <property type="project" value="UniProtKB-KW"/>
</dbReference>
<comment type="caution">
    <text evidence="21">The sequence shown here is derived from an EMBL/GenBank/DDBJ whole genome shotgun (WGS) entry which is preliminary data.</text>
</comment>
<dbReference type="Pfam" id="PF02706">
    <property type="entry name" value="Wzz"/>
    <property type="match status" value="1"/>
</dbReference>
<evidence type="ECO:0000256" key="2">
    <source>
        <dbReference type="ARBA" id="ARBA00007316"/>
    </source>
</evidence>
<evidence type="ECO:0000256" key="13">
    <source>
        <dbReference type="ARBA" id="ARBA00023136"/>
    </source>
</evidence>
<keyword evidence="14" id="KW-0829">Tyrosine-protein kinase</keyword>
<keyword evidence="13 17" id="KW-0472">Membrane</keyword>
<comment type="similarity">
    <text evidence="3">Belongs to the etk/wzc family.</text>
</comment>
<evidence type="ECO:0000259" key="18">
    <source>
        <dbReference type="Pfam" id="PF02706"/>
    </source>
</evidence>
<dbReference type="Gene3D" id="3.40.50.300">
    <property type="entry name" value="P-loop containing nucleotide triphosphate hydrolases"/>
    <property type="match status" value="1"/>
</dbReference>
<keyword evidence="10 21" id="KW-0418">Kinase</keyword>
<dbReference type="InterPro" id="IPR050445">
    <property type="entry name" value="Bact_polysacc_biosynth/exp"/>
</dbReference>
<protein>
    <recommendedName>
        <fullName evidence="4">non-specific protein-tyrosine kinase</fullName>
        <ecNumber evidence="4">2.7.10.2</ecNumber>
    </recommendedName>
</protein>
<gene>
    <name evidence="21" type="ORF">FEF65_09560</name>
</gene>
<dbReference type="PANTHER" id="PTHR32309">
    <property type="entry name" value="TYROSINE-PROTEIN KINASE"/>
    <property type="match status" value="1"/>
</dbReference>
<comment type="subcellular location">
    <subcellularLocation>
        <location evidence="1">Cell inner membrane</location>
        <topology evidence="1">Multi-pass membrane protein</topology>
    </subcellularLocation>
</comment>
<evidence type="ECO:0000256" key="12">
    <source>
        <dbReference type="ARBA" id="ARBA00022989"/>
    </source>
</evidence>
<dbReference type="Proteomes" id="UP000306585">
    <property type="component" value="Unassembled WGS sequence"/>
</dbReference>
<feature type="domain" description="Polysaccharide chain length determinant N-terminal" evidence="18">
    <location>
        <begin position="20"/>
        <end position="110"/>
    </location>
</feature>
<evidence type="ECO:0000313" key="22">
    <source>
        <dbReference type="Proteomes" id="UP000306585"/>
    </source>
</evidence>
<feature type="coiled-coil region" evidence="16">
    <location>
        <begin position="224"/>
        <end position="281"/>
    </location>
</feature>
<evidence type="ECO:0000256" key="17">
    <source>
        <dbReference type="SAM" id="Phobius"/>
    </source>
</evidence>
<evidence type="ECO:0000256" key="16">
    <source>
        <dbReference type="SAM" id="Coils"/>
    </source>
</evidence>
<keyword evidence="5" id="KW-1003">Cell membrane</keyword>
<feature type="domain" description="Tyrosine-protein kinase G-rich" evidence="20">
    <location>
        <begin position="322"/>
        <end position="394"/>
    </location>
</feature>
<keyword evidence="16" id="KW-0175">Coiled coil</keyword>
<feature type="transmembrane region" description="Helical" evidence="17">
    <location>
        <begin position="35"/>
        <end position="55"/>
    </location>
</feature>
<dbReference type="InterPro" id="IPR003856">
    <property type="entry name" value="LPS_length_determ_N"/>
</dbReference>